<sequence length="170" mass="19848">MKKRELKQINKTNKDKYKHEFLILRIITLFLEMTPILFLIYLYINSLQTGEMIFKQVIENPSMTIAFITSMLAPFSGICCDYSLKNLENDKNLLLSEIILGLVVLGQIVLFNLIAAFPIIYVMYKVFDKKKIDFNKFKIEIKNKKAIGNLAISVFTMFIVIICTYVRMRL</sequence>
<keyword evidence="1" id="KW-0472">Membrane</keyword>
<name>A0ABS7AQ18_9CLOT</name>
<organism evidence="2 3">
    <name type="scientific">Clostridium weizhouense</name>
    <dbReference type="NCBI Taxonomy" id="2859781"/>
    <lineage>
        <taxon>Bacteria</taxon>
        <taxon>Bacillati</taxon>
        <taxon>Bacillota</taxon>
        <taxon>Clostridia</taxon>
        <taxon>Eubacteriales</taxon>
        <taxon>Clostridiaceae</taxon>
        <taxon>Clostridium</taxon>
    </lineage>
</organism>
<dbReference type="RefSeq" id="WP_219780227.1">
    <property type="nucleotide sequence ID" value="NZ_JAHXPT010000009.1"/>
</dbReference>
<evidence type="ECO:0000256" key="1">
    <source>
        <dbReference type="SAM" id="Phobius"/>
    </source>
</evidence>
<keyword evidence="3" id="KW-1185">Reference proteome</keyword>
<comment type="caution">
    <text evidence="2">The sequence shown here is derived from an EMBL/GenBank/DDBJ whole genome shotgun (WGS) entry which is preliminary data.</text>
</comment>
<feature type="transmembrane region" description="Helical" evidence="1">
    <location>
        <begin position="98"/>
        <end position="127"/>
    </location>
</feature>
<proteinExistence type="predicted"/>
<feature type="transmembrane region" description="Helical" evidence="1">
    <location>
        <begin position="147"/>
        <end position="168"/>
    </location>
</feature>
<keyword evidence="1" id="KW-0812">Transmembrane</keyword>
<protein>
    <submittedName>
        <fullName evidence="2">Uncharacterized protein</fullName>
    </submittedName>
</protein>
<accession>A0ABS7AQ18</accession>
<feature type="transmembrane region" description="Helical" evidence="1">
    <location>
        <begin position="21"/>
        <end position="44"/>
    </location>
</feature>
<dbReference type="EMBL" id="JAHXPT010000009">
    <property type="protein sequence ID" value="MBW6410762.1"/>
    <property type="molecule type" value="Genomic_DNA"/>
</dbReference>
<evidence type="ECO:0000313" key="2">
    <source>
        <dbReference type="EMBL" id="MBW6410762.1"/>
    </source>
</evidence>
<dbReference type="Proteomes" id="UP001519921">
    <property type="component" value="Unassembled WGS sequence"/>
</dbReference>
<evidence type="ECO:0000313" key="3">
    <source>
        <dbReference type="Proteomes" id="UP001519921"/>
    </source>
</evidence>
<keyword evidence="1" id="KW-1133">Transmembrane helix</keyword>
<gene>
    <name evidence="2" type="ORF">KYD98_11725</name>
</gene>
<reference evidence="2 3" key="1">
    <citation type="submission" date="2021-07" db="EMBL/GenBank/DDBJ databases">
        <title>Clostridium weizhouense sp. nov., an anaerobic bacterium isolated from activated sludge of Petroleum wastewater.</title>
        <authorList>
            <person name="Li Q."/>
        </authorList>
    </citation>
    <scope>NUCLEOTIDE SEQUENCE [LARGE SCALE GENOMIC DNA]</scope>
    <source>
        <strain evidence="2 3">YB-6</strain>
    </source>
</reference>